<keyword evidence="2" id="KW-1185">Reference proteome</keyword>
<dbReference type="InterPro" id="IPR035093">
    <property type="entry name" value="RelE/ParE_toxin_dom_sf"/>
</dbReference>
<dbReference type="RefSeq" id="WP_135761798.1">
    <property type="nucleotide sequence ID" value="NZ_RQHW01000070.1"/>
</dbReference>
<dbReference type="SUPFAM" id="SSF143011">
    <property type="entry name" value="RelE-like"/>
    <property type="match status" value="1"/>
</dbReference>
<gene>
    <name evidence="1" type="ORF">EHS15_17030</name>
</gene>
<evidence type="ECO:0000313" key="1">
    <source>
        <dbReference type="EMBL" id="TGN17492.1"/>
    </source>
</evidence>
<proteinExistence type="predicted"/>
<dbReference type="OrthoDB" id="573082at2"/>
<sequence>MKFKIQLLEPAEDFLLKLENKLKAKAFKTIELLAEFGPELREPFSKKIQGYTGLFELRIKQGSNICRLFYFFQKRKVIIITSGFIKKDQKTDKDELDKAYKLMNTFKGELI</sequence>
<dbReference type="Proteomes" id="UP000298058">
    <property type="component" value="Unassembled WGS sequence"/>
</dbReference>
<accession>A0A4R9LWS4</accession>
<dbReference type="InterPro" id="IPR009241">
    <property type="entry name" value="HigB-like"/>
</dbReference>
<dbReference type="Pfam" id="PF05973">
    <property type="entry name" value="Gp49"/>
    <property type="match status" value="1"/>
</dbReference>
<dbReference type="Gene3D" id="3.30.2310.20">
    <property type="entry name" value="RelE-like"/>
    <property type="match status" value="1"/>
</dbReference>
<dbReference type="AlphaFoldDB" id="A0A4R9LWS4"/>
<reference evidence="1" key="1">
    <citation type="journal article" date="2019" name="PLoS Negl. Trop. Dis.">
        <title>Revisiting the worldwide diversity of Leptospira species in the environment.</title>
        <authorList>
            <person name="Vincent A.T."/>
            <person name="Schiettekatte O."/>
            <person name="Bourhy P."/>
            <person name="Veyrier F.J."/>
            <person name="Picardeau M."/>
        </authorList>
    </citation>
    <scope>NUCLEOTIDE SEQUENCE [LARGE SCALE GENOMIC DNA]</scope>
    <source>
        <strain evidence="1">201300427</strain>
    </source>
</reference>
<dbReference type="EMBL" id="RQHW01000070">
    <property type="protein sequence ID" value="TGN17492.1"/>
    <property type="molecule type" value="Genomic_DNA"/>
</dbReference>
<evidence type="ECO:0000313" key="2">
    <source>
        <dbReference type="Proteomes" id="UP000298058"/>
    </source>
</evidence>
<name>A0A4R9LWS4_9LEPT</name>
<comment type="caution">
    <text evidence="1">The sequence shown here is derived from an EMBL/GenBank/DDBJ whole genome shotgun (WGS) entry which is preliminary data.</text>
</comment>
<protein>
    <submittedName>
        <fullName evidence="1">Type II toxin-antitoxin system RelE/ParE family toxin</fullName>
    </submittedName>
</protein>
<organism evidence="1 2">
    <name type="scientific">Leptospira idonii</name>
    <dbReference type="NCBI Taxonomy" id="1193500"/>
    <lineage>
        <taxon>Bacteria</taxon>
        <taxon>Pseudomonadati</taxon>
        <taxon>Spirochaetota</taxon>
        <taxon>Spirochaetia</taxon>
        <taxon>Leptospirales</taxon>
        <taxon>Leptospiraceae</taxon>
        <taxon>Leptospira</taxon>
    </lineage>
</organism>